<dbReference type="InterPro" id="IPR025110">
    <property type="entry name" value="AMP-bd_C"/>
</dbReference>
<dbReference type="InterPro" id="IPR050237">
    <property type="entry name" value="ATP-dep_AMP-bd_enzyme"/>
</dbReference>
<dbReference type="EMBL" id="BMHO01000001">
    <property type="protein sequence ID" value="GGD36872.1"/>
    <property type="molecule type" value="Genomic_DNA"/>
</dbReference>
<sequence>MQGHYADLWHRIALAAPDLPAIVTVGEGTLTNAEFDDAAARFAALLAELGISRDGKVAILLQNRPEWLIAFAGCLRVGVVPVPLNFRYRAHEVTALLEDCDAEALVYGGGLAEVAAEATGELTNPVALLQVQDVDAPLLPGARDFADIADLAPLPHEDAVDGEFFIYTGGTTGAPKAAMWGVQQMLEMQLYNAYLTADLPLPESADDVVRMATDPETPRIAALALSPYMHGTALTSVINALLLGGSIIVLPMPRFDAERAVRAIIDHRVTRVAVAGDAIAIPLLEAAAKLGVEELPELTSMISAGMRFSDDTKRRLHQLAPNLVISDILASTEGGAVALSISRSAADVPVRFVMTPGTVVLDDEREEVQDIPGAVGRIAFTGGMPRGYYKDTAKTAANFVEIRGKRHIIAGDLVRVLEGGEIDLLGRGAAVVNSGGEKVYPAEVEASLMRFGVIDDAIVLGIPDARWGESVAAVVATEAPDQLDVRALADHVSAELAGFKKPRRILVVRDLERSPTGKVDLAIMRERTVAEGQAV</sequence>
<organism evidence="3 4">
    <name type="scientific">Microbacterium faecale</name>
    <dbReference type="NCBI Taxonomy" id="1804630"/>
    <lineage>
        <taxon>Bacteria</taxon>
        <taxon>Bacillati</taxon>
        <taxon>Actinomycetota</taxon>
        <taxon>Actinomycetes</taxon>
        <taxon>Micrococcales</taxon>
        <taxon>Microbacteriaceae</taxon>
        <taxon>Microbacterium</taxon>
    </lineage>
</organism>
<dbReference type="Gene3D" id="3.30.300.30">
    <property type="match status" value="1"/>
</dbReference>
<evidence type="ECO:0000313" key="4">
    <source>
        <dbReference type="Proteomes" id="UP000633205"/>
    </source>
</evidence>
<evidence type="ECO:0000259" key="2">
    <source>
        <dbReference type="Pfam" id="PF13193"/>
    </source>
</evidence>
<dbReference type="Gene3D" id="3.40.50.980">
    <property type="match status" value="2"/>
</dbReference>
<comment type="caution">
    <text evidence="3">The sequence shown here is derived from an EMBL/GenBank/DDBJ whole genome shotgun (WGS) entry which is preliminary data.</text>
</comment>
<dbReference type="GO" id="GO:0016877">
    <property type="term" value="F:ligase activity, forming carbon-sulfur bonds"/>
    <property type="evidence" value="ECO:0007669"/>
    <property type="project" value="UniProtKB-ARBA"/>
</dbReference>
<reference evidence="3" key="1">
    <citation type="journal article" date="2014" name="Int. J. Syst. Evol. Microbiol.">
        <title>Complete genome sequence of Corynebacterium casei LMG S-19264T (=DSM 44701T), isolated from a smear-ripened cheese.</title>
        <authorList>
            <consortium name="US DOE Joint Genome Institute (JGI-PGF)"/>
            <person name="Walter F."/>
            <person name="Albersmeier A."/>
            <person name="Kalinowski J."/>
            <person name="Ruckert C."/>
        </authorList>
    </citation>
    <scope>NUCLEOTIDE SEQUENCE</scope>
    <source>
        <strain evidence="3">CGMCC 1.15152</strain>
    </source>
</reference>
<evidence type="ECO:0000313" key="3">
    <source>
        <dbReference type="EMBL" id="GGD36872.1"/>
    </source>
</evidence>
<reference evidence="3" key="2">
    <citation type="submission" date="2020-09" db="EMBL/GenBank/DDBJ databases">
        <authorList>
            <person name="Sun Q."/>
            <person name="Zhou Y."/>
        </authorList>
    </citation>
    <scope>NUCLEOTIDE SEQUENCE</scope>
    <source>
        <strain evidence="3">CGMCC 1.15152</strain>
    </source>
</reference>
<dbReference type="RefSeq" id="WP_188711831.1">
    <property type="nucleotide sequence ID" value="NZ_BMHO01000001.1"/>
</dbReference>
<proteinExistence type="predicted"/>
<feature type="domain" description="AMP-dependent synthetase/ligase" evidence="1">
    <location>
        <begin position="14"/>
        <end position="389"/>
    </location>
</feature>
<dbReference type="SUPFAM" id="SSF56801">
    <property type="entry name" value="Acetyl-CoA synthetase-like"/>
    <property type="match status" value="1"/>
</dbReference>
<dbReference type="Pfam" id="PF00501">
    <property type="entry name" value="AMP-binding"/>
    <property type="match status" value="1"/>
</dbReference>
<name>A0A916YAL7_9MICO</name>
<gene>
    <name evidence="3" type="ORF">GCM10010915_16970</name>
</gene>
<dbReference type="PROSITE" id="PS00455">
    <property type="entry name" value="AMP_BINDING"/>
    <property type="match status" value="1"/>
</dbReference>
<protein>
    <submittedName>
        <fullName evidence="3">Acyl-CoA synthetase</fullName>
    </submittedName>
</protein>
<feature type="domain" description="AMP-binding enzyme C-terminal" evidence="2">
    <location>
        <begin position="443"/>
        <end position="518"/>
    </location>
</feature>
<dbReference type="InterPro" id="IPR020845">
    <property type="entry name" value="AMP-binding_CS"/>
</dbReference>
<dbReference type="InterPro" id="IPR000873">
    <property type="entry name" value="AMP-dep_synth/lig_dom"/>
</dbReference>
<dbReference type="InterPro" id="IPR045851">
    <property type="entry name" value="AMP-bd_C_sf"/>
</dbReference>
<accession>A0A916YAL7</accession>
<keyword evidence="4" id="KW-1185">Reference proteome</keyword>
<dbReference type="AlphaFoldDB" id="A0A916YAL7"/>
<dbReference type="Gene3D" id="2.30.38.10">
    <property type="entry name" value="Luciferase, Domain 3"/>
    <property type="match status" value="1"/>
</dbReference>
<dbReference type="PANTHER" id="PTHR43767:SF10">
    <property type="entry name" value="SURFACTIN SYNTHASE SUBUNIT 1"/>
    <property type="match status" value="1"/>
</dbReference>
<dbReference type="PANTHER" id="PTHR43767">
    <property type="entry name" value="LONG-CHAIN-FATTY-ACID--COA LIGASE"/>
    <property type="match status" value="1"/>
</dbReference>
<evidence type="ECO:0000259" key="1">
    <source>
        <dbReference type="Pfam" id="PF00501"/>
    </source>
</evidence>
<dbReference type="Proteomes" id="UP000633205">
    <property type="component" value="Unassembled WGS sequence"/>
</dbReference>
<dbReference type="Pfam" id="PF13193">
    <property type="entry name" value="AMP-binding_C"/>
    <property type="match status" value="1"/>
</dbReference>